<protein>
    <submittedName>
        <fullName evidence="1">Chloramphenicol 3-O-phosphotransferase</fullName>
    </submittedName>
</protein>
<dbReference type="InterPro" id="IPR027417">
    <property type="entry name" value="P-loop_NTPase"/>
</dbReference>
<dbReference type="AlphaFoldDB" id="A0A7Y9I2H0"/>
<accession>A0A7Y9I2H0</accession>
<gene>
    <name evidence="1" type="ORF">BKA15_000362</name>
</gene>
<proteinExistence type="predicted"/>
<keyword evidence="2" id="KW-1185">Reference proteome</keyword>
<sequence>MAARIVFLNGTPSVGKSSTARALQQRLAEPHFYLGLDEFRRGYLDRHWLADHGTDRRKGPMDLDQPELHALHDHGCYDLTVDTSQTSVEQVVDRILPVLDDPPRPAAFDRLRRIREESANR</sequence>
<keyword evidence="1" id="KW-0808">Transferase</keyword>
<name>A0A7Y9I2H0_9ACTN</name>
<dbReference type="GO" id="GO:0016740">
    <property type="term" value="F:transferase activity"/>
    <property type="evidence" value="ECO:0007669"/>
    <property type="project" value="UniProtKB-KW"/>
</dbReference>
<evidence type="ECO:0000313" key="2">
    <source>
        <dbReference type="Proteomes" id="UP000569914"/>
    </source>
</evidence>
<dbReference type="EMBL" id="JACCBU010000001">
    <property type="protein sequence ID" value="NYE69033.1"/>
    <property type="molecule type" value="Genomic_DNA"/>
</dbReference>
<evidence type="ECO:0000313" key="1">
    <source>
        <dbReference type="EMBL" id="NYE69033.1"/>
    </source>
</evidence>
<dbReference type="Gene3D" id="3.40.50.300">
    <property type="entry name" value="P-loop containing nucleotide triphosphate hydrolases"/>
    <property type="match status" value="2"/>
</dbReference>
<dbReference type="Pfam" id="PF07931">
    <property type="entry name" value="CPT"/>
    <property type="match status" value="1"/>
</dbReference>
<organism evidence="1 2">
    <name type="scientific">Microlunatus parietis</name>
    <dbReference type="NCBI Taxonomy" id="682979"/>
    <lineage>
        <taxon>Bacteria</taxon>
        <taxon>Bacillati</taxon>
        <taxon>Actinomycetota</taxon>
        <taxon>Actinomycetes</taxon>
        <taxon>Propionibacteriales</taxon>
        <taxon>Propionibacteriaceae</taxon>
        <taxon>Microlunatus</taxon>
    </lineage>
</organism>
<dbReference type="SUPFAM" id="SSF52540">
    <property type="entry name" value="P-loop containing nucleoside triphosphate hydrolases"/>
    <property type="match status" value="1"/>
</dbReference>
<dbReference type="Proteomes" id="UP000569914">
    <property type="component" value="Unassembled WGS sequence"/>
</dbReference>
<dbReference type="RefSeq" id="WP_179747819.1">
    <property type="nucleotide sequence ID" value="NZ_JACCBU010000001.1"/>
</dbReference>
<reference evidence="1 2" key="1">
    <citation type="submission" date="2020-07" db="EMBL/GenBank/DDBJ databases">
        <title>Sequencing the genomes of 1000 actinobacteria strains.</title>
        <authorList>
            <person name="Klenk H.-P."/>
        </authorList>
    </citation>
    <scope>NUCLEOTIDE SEQUENCE [LARGE SCALE GENOMIC DNA]</scope>
    <source>
        <strain evidence="1 2">DSM 22083</strain>
    </source>
</reference>
<comment type="caution">
    <text evidence="1">The sequence shown here is derived from an EMBL/GenBank/DDBJ whole genome shotgun (WGS) entry which is preliminary data.</text>
</comment>